<dbReference type="PANTHER" id="PTHR43179">
    <property type="entry name" value="RHAMNOSYLTRANSFERASE WBBL"/>
    <property type="match status" value="1"/>
</dbReference>
<dbReference type="SUPFAM" id="SSF53448">
    <property type="entry name" value="Nucleotide-diphospho-sugar transferases"/>
    <property type="match status" value="1"/>
</dbReference>
<evidence type="ECO:0000259" key="4">
    <source>
        <dbReference type="Pfam" id="PF00535"/>
    </source>
</evidence>
<evidence type="ECO:0000313" key="6">
    <source>
        <dbReference type="Proteomes" id="UP001218231"/>
    </source>
</evidence>
<keyword evidence="2 5" id="KW-0328">Glycosyltransferase</keyword>
<accession>A0ABY7TVH5</accession>
<dbReference type="RefSeq" id="WP_273617638.1">
    <property type="nucleotide sequence ID" value="NZ_CP117417.1"/>
</dbReference>
<name>A0ABY7TVH5_9SPHN</name>
<dbReference type="InterPro" id="IPR029044">
    <property type="entry name" value="Nucleotide-diphossugar_trans"/>
</dbReference>
<evidence type="ECO:0000313" key="5">
    <source>
        <dbReference type="EMBL" id="WCT77257.1"/>
    </source>
</evidence>
<feature type="domain" description="Glycosyltransferase 2-like" evidence="4">
    <location>
        <begin position="11"/>
        <end position="114"/>
    </location>
</feature>
<protein>
    <submittedName>
        <fullName evidence="5">Glycosyltransferase</fullName>
        <ecNumber evidence="5">2.4.-.-</ecNumber>
    </submittedName>
</protein>
<sequence>MSDNSPRIAVLATCFNRRDTTLAGLQALRLAAQGIDYTVYLVDDGSTDGTGAAVAAQFPEARVFTGDGSLYWNGGMRKAWREAMVDAPDYYMWWNDDLLLEPGSIDRLLTFQREMEARHGPRVITLGKVVDPETGSVTYGGYVRVPGASRLRFRRVADDGSVCVTMNGNCVLIPARAVQDVGIHSEHYSHASGDVDYGLRASRAGYAIFQSPHIVGSTPYNFAYAAKQNQLTLTNWRFVFTHPKGIPWKEWLHFCRLHGGWMWPVNFVGRYLKIIKFGA</sequence>
<reference evidence="5 6" key="1">
    <citation type="submission" date="2023-02" db="EMBL/GenBank/DDBJ databases">
        <title>Genome sequence of Novosphingobium humi KACC 19094.</title>
        <authorList>
            <person name="Kim S."/>
            <person name="Heo J."/>
            <person name="Kwon S.-W."/>
        </authorList>
    </citation>
    <scope>NUCLEOTIDE SEQUENCE [LARGE SCALE GENOMIC DNA]</scope>
    <source>
        <strain evidence="5 6">KACC 19094</strain>
    </source>
</reference>
<keyword evidence="3 5" id="KW-0808">Transferase</keyword>
<proteinExistence type="inferred from homology"/>
<dbReference type="Gene3D" id="3.90.550.10">
    <property type="entry name" value="Spore Coat Polysaccharide Biosynthesis Protein SpsA, Chain A"/>
    <property type="match status" value="1"/>
</dbReference>
<organism evidence="5 6">
    <name type="scientific">Novosphingobium humi</name>
    <dbReference type="NCBI Taxonomy" id="2282397"/>
    <lineage>
        <taxon>Bacteria</taxon>
        <taxon>Pseudomonadati</taxon>
        <taxon>Pseudomonadota</taxon>
        <taxon>Alphaproteobacteria</taxon>
        <taxon>Sphingomonadales</taxon>
        <taxon>Sphingomonadaceae</taxon>
        <taxon>Novosphingobium</taxon>
    </lineage>
</organism>
<evidence type="ECO:0000256" key="3">
    <source>
        <dbReference type="ARBA" id="ARBA00022679"/>
    </source>
</evidence>
<dbReference type="Pfam" id="PF00535">
    <property type="entry name" value="Glycos_transf_2"/>
    <property type="match status" value="1"/>
</dbReference>
<dbReference type="EMBL" id="CP117417">
    <property type="protein sequence ID" value="WCT77257.1"/>
    <property type="molecule type" value="Genomic_DNA"/>
</dbReference>
<comment type="similarity">
    <text evidence="1">Belongs to the glycosyltransferase 2 family.</text>
</comment>
<dbReference type="PANTHER" id="PTHR43179:SF12">
    <property type="entry name" value="GALACTOFURANOSYLTRANSFERASE GLFT2"/>
    <property type="match status" value="1"/>
</dbReference>
<evidence type="ECO:0000256" key="2">
    <source>
        <dbReference type="ARBA" id="ARBA00022676"/>
    </source>
</evidence>
<gene>
    <name evidence="5" type="ORF">PQ457_15270</name>
</gene>
<dbReference type="Proteomes" id="UP001218231">
    <property type="component" value="Chromosome"/>
</dbReference>
<dbReference type="GO" id="GO:0016757">
    <property type="term" value="F:glycosyltransferase activity"/>
    <property type="evidence" value="ECO:0007669"/>
    <property type="project" value="UniProtKB-KW"/>
</dbReference>
<evidence type="ECO:0000256" key="1">
    <source>
        <dbReference type="ARBA" id="ARBA00006739"/>
    </source>
</evidence>
<keyword evidence="6" id="KW-1185">Reference proteome</keyword>
<dbReference type="InterPro" id="IPR001173">
    <property type="entry name" value="Glyco_trans_2-like"/>
</dbReference>
<dbReference type="EC" id="2.4.-.-" evidence="5"/>